<reference evidence="2 3" key="1">
    <citation type="submission" date="2018-01" db="EMBL/GenBank/DDBJ databases">
        <title>Whole genome sequencing of Histamine producing bacteria.</title>
        <authorList>
            <person name="Butler K."/>
        </authorList>
    </citation>
    <scope>NUCLEOTIDE SEQUENCE [LARGE SCALE GENOMIC DNA]</scope>
    <source>
        <strain evidence="2 3">NCIMB 13481</strain>
    </source>
</reference>
<organism evidence="2 3">
    <name type="scientific">Photobacterium iliopiscarium</name>
    <dbReference type="NCBI Taxonomy" id="56192"/>
    <lineage>
        <taxon>Bacteria</taxon>
        <taxon>Pseudomonadati</taxon>
        <taxon>Pseudomonadota</taxon>
        <taxon>Gammaproteobacteria</taxon>
        <taxon>Vibrionales</taxon>
        <taxon>Vibrionaceae</taxon>
        <taxon>Photobacterium</taxon>
    </lineage>
</organism>
<evidence type="ECO:0000256" key="1">
    <source>
        <dbReference type="SAM" id="Phobius"/>
    </source>
</evidence>
<dbReference type="Proteomes" id="UP000241954">
    <property type="component" value="Unassembled WGS sequence"/>
</dbReference>
<comment type="caution">
    <text evidence="2">The sequence shown here is derived from an EMBL/GenBank/DDBJ whole genome shotgun (WGS) entry which is preliminary data.</text>
</comment>
<sequence length="72" mass="8014">MANASTLLRKENRFRRGKDQLTRVGVTAGGIFVLITLMLIFFYLLYVIVPIFSSVAVNPKQHLSLSVTSKTA</sequence>
<evidence type="ECO:0000313" key="3">
    <source>
        <dbReference type="Proteomes" id="UP000241954"/>
    </source>
</evidence>
<gene>
    <name evidence="2" type="ORF">C9I88_20410</name>
</gene>
<name>A0A2T3M506_9GAMM</name>
<proteinExistence type="predicted"/>
<feature type="transmembrane region" description="Helical" evidence="1">
    <location>
        <begin position="21"/>
        <end position="49"/>
    </location>
</feature>
<protein>
    <submittedName>
        <fullName evidence="2">Uncharacterized protein</fullName>
    </submittedName>
</protein>
<keyword evidence="1" id="KW-0812">Transmembrane</keyword>
<keyword evidence="1" id="KW-1133">Transmembrane helix</keyword>
<dbReference type="AlphaFoldDB" id="A0A2T3M506"/>
<keyword evidence="1" id="KW-0472">Membrane</keyword>
<dbReference type="RefSeq" id="WP_146147418.1">
    <property type="nucleotide sequence ID" value="NZ_PYLW01000070.1"/>
</dbReference>
<feature type="non-terminal residue" evidence="2">
    <location>
        <position position="72"/>
    </location>
</feature>
<evidence type="ECO:0000313" key="2">
    <source>
        <dbReference type="EMBL" id="PSV86990.1"/>
    </source>
</evidence>
<accession>A0A2T3M506</accession>
<dbReference type="EMBL" id="PYLW01000070">
    <property type="protein sequence ID" value="PSV86990.1"/>
    <property type="molecule type" value="Genomic_DNA"/>
</dbReference>